<dbReference type="AlphaFoldDB" id="A0A1J4PV82"/>
<feature type="region of interest" description="Disordered" evidence="1">
    <location>
        <begin position="99"/>
        <end position="129"/>
    </location>
</feature>
<keyword evidence="3" id="KW-1185">Reference proteome</keyword>
<reference evidence="2" key="1">
    <citation type="submission" date="2016-10" db="EMBL/GenBank/DDBJ databases">
        <title>Genome sequence of Streptomyces malaysiense MUSC 136.</title>
        <authorList>
            <person name="Lee L.-H."/>
            <person name="Ser H.-L."/>
        </authorList>
    </citation>
    <scope>NUCLEOTIDE SEQUENCE [LARGE SCALE GENOMIC DNA]</scope>
    <source>
        <strain evidence="2">MUSC 136</strain>
    </source>
</reference>
<evidence type="ECO:0000313" key="3">
    <source>
        <dbReference type="Proteomes" id="UP000034838"/>
    </source>
</evidence>
<dbReference type="EMBL" id="LBDA02000062">
    <property type="protein sequence ID" value="OIK24673.1"/>
    <property type="molecule type" value="Genomic_DNA"/>
</dbReference>
<protein>
    <submittedName>
        <fullName evidence="2">Uncharacterized protein</fullName>
    </submittedName>
</protein>
<dbReference type="RefSeq" id="WP_053055727.1">
    <property type="nucleotide sequence ID" value="NZ_LBDA02000062.1"/>
</dbReference>
<proteinExistence type="predicted"/>
<dbReference type="OrthoDB" id="4552079at2"/>
<dbReference type="Proteomes" id="UP000034838">
    <property type="component" value="Unassembled WGS sequence"/>
</dbReference>
<accession>A0A1J4PV82</accession>
<sequence>MSQRWGLIVEEMRGTYTHSCSATVLEHFLGTREDALARLEERARSYQARHPLNPVRTRLFRTGEGFLLVNDGDTHGFGCRFSVAELLCDSAEEKEAAAAAREAERQQRAALKQAEKEAKRAQRKSRRGL</sequence>
<comment type="caution">
    <text evidence="2">The sequence shown here is derived from an EMBL/GenBank/DDBJ whole genome shotgun (WGS) entry which is preliminary data.</text>
</comment>
<name>A0A1J4PV82_9ACTN</name>
<organism evidence="2 3">
    <name type="scientific">Streptomyces malaysiense</name>
    <dbReference type="NCBI Taxonomy" id="1428626"/>
    <lineage>
        <taxon>Bacteria</taxon>
        <taxon>Bacillati</taxon>
        <taxon>Actinomycetota</taxon>
        <taxon>Actinomycetes</taxon>
        <taxon>Kitasatosporales</taxon>
        <taxon>Streptomycetaceae</taxon>
        <taxon>Streptomyces</taxon>
    </lineage>
</organism>
<gene>
    <name evidence="2" type="ORF">VT52_026230</name>
</gene>
<evidence type="ECO:0000256" key="1">
    <source>
        <dbReference type="SAM" id="MobiDB-lite"/>
    </source>
</evidence>
<feature type="compositionally biased region" description="Basic and acidic residues" evidence="1">
    <location>
        <begin position="99"/>
        <end position="120"/>
    </location>
</feature>
<evidence type="ECO:0000313" key="2">
    <source>
        <dbReference type="EMBL" id="OIK24673.1"/>
    </source>
</evidence>